<feature type="compositionally biased region" description="Polar residues" evidence="1">
    <location>
        <begin position="467"/>
        <end position="483"/>
    </location>
</feature>
<proteinExistence type="predicted"/>
<sequence>MITDNVYVSVPAQRLSKKSYMLWRTRTQALLDAKDVLGVVTDTAVPTIENAPTESDDQILTKDRKAYDIIIEQLHELDRQTVISNPALQSSARTLWLHFYRRYGVANPLQVDEAWTQFHECRTNLEDPNLMVNIRAAISKLEAAGQATDISPCRTLILSMFPTSLQPLKNRLSQEEAILEEVLAHLETVIQTYREPVSPLLGSADPARKDSDKANPSQKVSEHNQKREMRIARRINRLPSRSKKRKCFKPACPASTPSPTPISKCLPSLGQIPTPGPSNPFKEASTLGTSSAANQNPEHLPHVEPQPHNISSLSDTPSKSKHAETSKCGKISQGDVDAPGMPSQTSSFDIPGPSAARNSPSHSGEDVGACPKVLDTQKDVKPEIQKDAAPEIQKEATPDIQNDEKNDTQKEVKPDIKKEFEPNLTNEDSSRVNQVYEEQVSSSCAAQNPFNSSHLRTKKNQKPTIFDPTTSSPENAKPVNSSTCHERQVDHNQTSQNDTQGPQTGKPEERNSFDPHARQKTNKVYEYHRPSAPYIEPGSTEYKKWDKEYLRYILQNRLPRLVVHWNIGKDGLLDLFKKHYIEGEPVDVQSRRQYHYFYNNCKRGDVPVIPGRKRQRDPWRAAIQLLNPTKVLDFDKKIDDLIDIYEEEGGCPNLARRNRSHYMAY</sequence>
<protein>
    <submittedName>
        <fullName evidence="2">Uncharacterized protein</fullName>
    </submittedName>
</protein>
<dbReference type="Proteomes" id="UP000001072">
    <property type="component" value="Unassembled WGS sequence"/>
</dbReference>
<dbReference type="KEGG" id="mlr:MELLADRAFT_111741"/>
<gene>
    <name evidence="2" type="ORF">MELLADRAFT_111741</name>
</gene>
<dbReference type="InParanoid" id="F4S4D8"/>
<evidence type="ECO:0000313" key="2">
    <source>
        <dbReference type="EMBL" id="EGG00577.1"/>
    </source>
</evidence>
<dbReference type="HOGENOM" id="CLU_412812_0_0_1"/>
<dbReference type="OrthoDB" id="8066685at2759"/>
<feature type="compositionally biased region" description="Polar residues" evidence="1">
    <location>
        <begin position="491"/>
        <end position="503"/>
    </location>
</feature>
<feature type="compositionally biased region" description="Basic residues" evidence="1">
    <location>
        <begin position="232"/>
        <end position="248"/>
    </location>
</feature>
<feature type="compositionally biased region" description="Basic and acidic residues" evidence="1">
    <location>
        <begin position="220"/>
        <end position="231"/>
    </location>
</feature>
<dbReference type="VEuPathDB" id="FungiDB:MELLADRAFT_111741"/>
<organism evidence="3">
    <name type="scientific">Melampsora larici-populina (strain 98AG31 / pathotype 3-4-7)</name>
    <name type="common">Poplar leaf rust fungus</name>
    <dbReference type="NCBI Taxonomy" id="747676"/>
    <lineage>
        <taxon>Eukaryota</taxon>
        <taxon>Fungi</taxon>
        <taxon>Dikarya</taxon>
        <taxon>Basidiomycota</taxon>
        <taxon>Pucciniomycotina</taxon>
        <taxon>Pucciniomycetes</taxon>
        <taxon>Pucciniales</taxon>
        <taxon>Melampsoraceae</taxon>
        <taxon>Melampsora</taxon>
    </lineage>
</organism>
<dbReference type="AlphaFoldDB" id="F4S4D8"/>
<feature type="compositionally biased region" description="Basic and acidic residues" evidence="1">
    <location>
        <begin position="506"/>
        <end position="524"/>
    </location>
</feature>
<feature type="region of interest" description="Disordered" evidence="1">
    <location>
        <begin position="199"/>
        <end position="524"/>
    </location>
</feature>
<evidence type="ECO:0000256" key="1">
    <source>
        <dbReference type="SAM" id="MobiDB-lite"/>
    </source>
</evidence>
<keyword evidence="3" id="KW-1185">Reference proteome</keyword>
<feature type="compositionally biased region" description="Polar residues" evidence="1">
    <location>
        <begin position="286"/>
        <end position="297"/>
    </location>
</feature>
<feature type="compositionally biased region" description="Polar residues" evidence="1">
    <location>
        <begin position="423"/>
        <end position="433"/>
    </location>
</feature>
<name>F4S4D8_MELLP</name>
<reference evidence="3" key="1">
    <citation type="journal article" date="2011" name="Proc. Natl. Acad. Sci. U.S.A.">
        <title>Obligate biotrophy features unraveled by the genomic analysis of rust fungi.</title>
        <authorList>
            <person name="Duplessis S."/>
            <person name="Cuomo C.A."/>
            <person name="Lin Y.-C."/>
            <person name="Aerts A."/>
            <person name="Tisserant E."/>
            <person name="Veneault-Fourrey C."/>
            <person name="Joly D.L."/>
            <person name="Hacquard S."/>
            <person name="Amselem J."/>
            <person name="Cantarel B.L."/>
            <person name="Chiu R."/>
            <person name="Coutinho P.M."/>
            <person name="Feau N."/>
            <person name="Field M."/>
            <person name="Frey P."/>
            <person name="Gelhaye E."/>
            <person name="Goldberg J."/>
            <person name="Grabherr M.G."/>
            <person name="Kodira C.D."/>
            <person name="Kohler A."/>
            <person name="Kuees U."/>
            <person name="Lindquist E.A."/>
            <person name="Lucas S.M."/>
            <person name="Mago R."/>
            <person name="Mauceli E."/>
            <person name="Morin E."/>
            <person name="Murat C."/>
            <person name="Pangilinan J.L."/>
            <person name="Park R."/>
            <person name="Pearson M."/>
            <person name="Quesneville H."/>
            <person name="Rouhier N."/>
            <person name="Sakthikumar S."/>
            <person name="Salamov A.A."/>
            <person name="Schmutz J."/>
            <person name="Selles B."/>
            <person name="Shapiro H."/>
            <person name="Tanguay P."/>
            <person name="Tuskan G.A."/>
            <person name="Henrissat B."/>
            <person name="Van de Peer Y."/>
            <person name="Rouze P."/>
            <person name="Ellis J.G."/>
            <person name="Dodds P.N."/>
            <person name="Schein J.E."/>
            <person name="Zhong S."/>
            <person name="Hamelin R.C."/>
            <person name="Grigoriev I.V."/>
            <person name="Szabo L.J."/>
            <person name="Martin F."/>
        </authorList>
    </citation>
    <scope>NUCLEOTIDE SEQUENCE [LARGE SCALE GENOMIC DNA]</scope>
    <source>
        <strain evidence="3">98AG31 / pathotype 3-4-7</strain>
    </source>
</reference>
<feature type="compositionally biased region" description="Polar residues" evidence="1">
    <location>
        <begin position="439"/>
        <end position="454"/>
    </location>
</feature>
<accession>F4S4D8</accession>
<dbReference type="GeneID" id="18924475"/>
<evidence type="ECO:0000313" key="3">
    <source>
        <dbReference type="Proteomes" id="UP000001072"/>
    </source>
</evidence>
<feature type="compositionally biased region" description="Polar residues" evidence="1">
    <location>
        <begin position="308"/>
        <end position="317"/>
    </location>
</feature>
<feature type="compositionally biased region" description="Basic and acidic residues" evidence="1">
    <location>
        <begin position="375"/>
        <end position="421"/>
    </location>
</feature>
<dbReference type="EMBL" id="GL883146">
    <property type="protein sequence ID" value="EGG00577.1"/>
    <property type="molecule type" value="Genomic_DNA"/>
</dbReference>
<dbReference type="RefSeq" id="XP_007416224.1">
    <property type="nucleotide sequence ID" value="XM_007416162.1"/>
</dbReference>